<sequence>MLRFLIAVTSAAFFTAQAGAQTPDIRQQDLEIVPSVGGCPIDPAPETVEIREANPAIDKAKHDEMRQLLFDKAQQANATILLGPNVTIDFSDAPGLVPVGFGPCVTVKSVAAFPPANSGQIFSRTAPALARRLGPGDVVDLSDLTLEQPRPELPVGSARTPSSPGPLLKFGKHARDVASSFLSIRCDVGDDTPSDHVHLSGFRVEGPSRGQQTVDQFGIFIFRCLDIEISNMEIAGWGGAAIRVLDDGGHGPGQEPPSNRPGDRIGRPEQVRILNNYIHHNQHESSEENDGDSNPFTQHAAGYGVDVHHGAWAQITENLFDFNRHAIASSGHAGGYDATRNLVLKGGGYHGRMFNTWTHIFDIHGTGCIAYSCGQAAVQSWFTDNAFQYRNDNAIKIRGKPHVAAYIRGNVFPHEGLEDDWGDDAIALQTTQNVDIGAGNIIETDTYGRYGVCDFDADGIDDLFLATRAGFWFSSFGEFPWAYLGPQKDKLSDIRLGYFDADQRCDVLAEDRGAWVISSGGRGRWHPIGSFGARLADVAFGQFDPNKRDHRPGVTRRTTHAFMRGADGQWFVTSLAQPDWQPVQSSGKPMGELRFGDFTGDGVTDVLSVDGGRWAISESARGTWRRLNQHHGDAVRSLFIADLNHNNIDDLIRLEVIGGAAAGSGAAKLTWWVSDDGRGRWRRLKTYNFQAIFEGRLPSLFGLAGRFGAAPGGGVLVGDFKRIGHFFSEAEIAAGASPDWTSTFEY</sequence>
<evidence type="ECO:0000313" key="4">
    <source>
        <dbReference type="Proteomes" id="UP000003250"/>
    </source>
</evidence>
<feature type="signal peptide" evidence="2">
    <location>
        <begin position="1"/>
        <end position="20"/>
    </location>
</feature>
<dbReference type="InterPro" id="IPR006626">
    <property type="entry name" value="PbH1"/>
</dbReference>
<keyword evidence="4" id="KW-1185">Reference proteome</keyword>
<reference evidence="3 4" key="1">
    <citation type="journal article" date="2012" name="J. Bacteriol.">
        <title>Draft Genome Sequence of Mesorhizobium alhagi CCNWXJ12-2T, a Novel Salt-Resistant Species Isolated from the Desert of Northwestern China.</title>
        <authorList>
            <person name="Zhou M."/>
            <person name="Chen W."/>
            <person name="Chen H."/>
            <person name="Wei G."/>
        </authorList>
    </citation>
    <scope>NUCLEOTIDE SEQUENCE [LARGE SCALE GENOMIC DNA]</scope>
    <source>
        <strain evidence="3 4">CCNWXJ12-2</strain>
    </source>
</reference>
<keyword evidence="2" id="KW-0732">Signal</keyword>
<dbReference type="SUPFAM" id="SSF69318">
    <property type="entry name" value="Integrin alpha N-terminal domain"/>
    <property type="match status" value="1"/>
</dbReference>
<organism evidence="3 4">
    <name type="scientific">Mesorhizobium alhagi CCNWXJ12-2</name>
    <dbReference type="NCBI Taxonomy" id="1107882"/>
    <lineage>
        <taxon>Bacteria</taxon>
        <taxon>Pseudomonadati</taxon>
        <taxon>Pseudomonadota</taxon>
        <taxon>Alphaproteobacteria</taxon>
        <taxon>Hyphomicrobiales</taxon>
        <taxon>Phyllobacteriaceae</taxon>
        <taxon>Allomesorhizobium</taxon>
    </lineage>
</organism>
<dbReference type="SUPFAM" id="SSF51126">
    <property type="entry name" value="Pectin lyase-like"/>
    <property type="match status" value="1"/>
</dbReference>
<evidence type="ECO:0000256" key="1">
    <source>
        <dbReference type="SAM" id="MobiDB-lite"/>
    </source>
</evidence>
<accession>H0HZS0</accession>
<dbReference type="InterPro" id="IPR011050">
    <property type="entry name" value="Pectin_lyase_fold/virulence"/>
</dbReference>
<dbReference type="PATRIC" id="fig|1107882.3.peg.5523"/>
<keyword evidence="3" id="KW-0378">Hydrolase</keyword>
<dbReference type="InterPro" id="IPR028994">
    <property type="entry name" value="Integrin_alpha_N"/>
</dbReference>
<proteinExistence type="predicted"/>
<dbReference type="SMART" id="SM00710">
    <property type="entry name" value="PbH1"/>
    <property type="match status" value="4"/>
</dbReference>
<dbReference type="GO" id="GO:0004527">
    <property type="term" value="F:exonuclease activity"/>
    <property type="evidence" value="ECO:0007669"/>
    <property type="project" value="UniProtKB-KW"/>
</dbReference>
<dbReference type="AlphaFoldDB" id="H0HZS0"/>
<dbReference type="EMBL" id="AHAM01000255">
    <property type="protein sequence ID" value="EHK53773.1"/>
    <property type="molecule type" value="Genomic_DNA"/>
</dbReference>
<dbReference type="OrthoDB" id="8552614at2"/>
<keyword evidence="3" id="KW-0540">Nuclease</keyword>
<keyword evidence="3" id="KW-0269">Exonuclease</keyword>
<evidence type="ECO:0000313" key="3">
    <source>
        <dbReference type="EMBL" id="EHK53773.1"/>
    </source>
</evidence>
<dbReference type="GO" id="GO:0004519">
    <property type="term" value="F:endonuclease activity"/>
    <property type="evidence" value="ECO:0007669"/>
    <property type="project" value="UniProtKB-KW"/>
</dbReference>
<gene>
    <name evidence="3" type="ORF">MAXJ12_28533</name>
</gene>
<dbReference type="RefSeq" id="WP_008839277.1">
    <property type="nucleotide sequence ID" value="NZ_AHAM01000255.1"/>
</dbReference>
<dbReference type="Proteomes" id="UP000003250">
    <property type="component" value="Unassembled WGS sequence"/>
</dbReference>
<feature type="chain" id="PRO_5003535299" evidence="2">
    <location>
        <begin position="21"/>
        <end position="746"/>
    </location>
</feature>
<evidence type="ECO:0000256" key="2">
    <source>
        <dbReference type="SAM" id="SignalP"/>
    </source>
</evidence>
<keyword evidence="3" id="KW-0255">Endonuclease</keyword>
<feature type="region of interest" description="Disordered" evidence="1">
    <location>
        <begin position="246"/>
        <end position="266"/>
    </location>
</feature>
<name>H0HZS0_9HYPH</name>
<protein>
    <submittedName>
        <fullName evidence="3">Endonuclease/exonuclease/phosphatase</fullName>
    </submittedName>
</protein>